<dbReference type="AlphaFoldDB" id="A0A2R6NT23"/>
<dbReference type="Proteomes" id="UP000186601">
    <property type="component" value="Unassembled WGS sequence"/>
</dbReference>
<reference evidence="3 4" key="1">
    <citation type="submission" date="2018-02" db="EMBL/GenBank/DDBJ databases">
        <title>Genome sequence of the basidiomycete white-rot fungus Phlebia centrifuga.</title>
        <authorList>
            <person name="Granchi Z."/>
            <person name="Peng M."/>
            <person name="de Vries R.P."/>
            <person name="Hilden K."/>
            <person name="Makela M.R."/>
            <person name="Grigoriev I."/>
            <person name="Riley R."/>
        </authorList>
    </citation>
    <scope>NUCLEOTIDE SEQUENCE [LARGE SCALE GENOMIC DNA]</scope>
    <source>
        <strain evidence="3 4">FBCC195</strain>
    </source>
</reference>
<evidence type="ECO:0000256" key="1">
    <source>
        <dbReference type="SAM" id="MobiDB-lite"/>
    </source>
</evidence>
<dbReference type="OrthoDB" id="3260441at2759"/>
<dbReference type="CDD" id="cd09917">
    <property type="entry name" value="F-box_SF"/>
    <property type="match status" value="1"/>
</dbReference>
<dbReference type="SMART" id="SM00256">
    <property type="entry name" value="FBOX"/>
    <property type="match status" value="1"/>
</dbReference>
<proteinExistence type="predicted"/>
<dbReference type="SUPFAM" id="SSF81383">
    <property type="entry name" value="F-box domain"/>
    <property type="match status" value="1"/>
</dbReference>
<protein>
    <recommendedName>
        <fullName evidence="2">F-box domain-containing protein</fullName>
    </recommendedName>
</protein>
<evidence type="ECO:0000313" key="4">
    <source>
        <dbReference type="Proteomes" id="UP000186601"/>
    </source>
</evidence>
<sequence length="631" mass="72656">MKKPKISGNSRIHHVIPLDDRPEEPDTKGKRRARNAGKLAQLMDVPLDIFFEIISKLKPLDLLQLSRVSKQFRETFMSKSSRHLWIAARKNVYDMPNPPECLPEPKYASVVFERNCFACGVGRSPKTDYALCVRFCGACWKSNVAKGKTLLRQHKGMDSTILTMLPCVQLGAGYLSSGCHADSTKNSDWMTFYVPEFEAVVTRYRSLSRDISAMDAYKKERQESATVMLQHGKAVHEWEERMRREQYDEGVRAQNKRKASIEQKLLEMGYQISDFPKWSYDWSRLLGQPRELTPRIWKQIQPKLLLIIACEKQRKLAHALRTRMDMRKAEVKQQYQLYLKDVLDDKLLLPNIWELVTLPEVKALMSEEEATIEVTRERFMGVVSQAVVTFNLEERARLVKMLQEPALRIPDYNPYEGREKDTTTPMDAEGDVEKLNHATSIFSCSRCDPASPTSIFYSSGIMEHSRKFHPDAPRRPVVGVLENVVDTASVVLKMLGLSSHTPHTEVPKKVVCLCGRPDFQQPAEFLELVVHIKEEVRWYKQTMSNRRNPSETTDQEITIHNDHDLSIEKPFVKLLLDDETFLPPDPITHNLDLPNCIECRFCVQLITPHSRSSISLVHQTATDFVHHVRTK</sequence>
<evidence type="ECO:0000313" key="3">
    <source>
        <dbReference type="EMBL" id="PSR76152.1"/>
    </source>
</evidence>
<gene>
    <name evidence="3" type="ORF">PHLCEN_2v8650</name>
</gene>
<dbReference type="InterPro" id="IPR036047">
    <property type="entry name" value="F-box-like_dom_sf"/>
</dbReference>
<accession>A0A2R6NT23</accession>
<dbReference type="EMBL" id="MLYV02000860">
    <property type="protein sequence ID" value="PSR76152.1"/>
    <property type="molecule type" value="Genomic_DNA"/>
</dbReference>
<evidence type="ECO:0000259" key="2">
    <source>
        <dbReference type="PROSITE" id="PS50181"/>
    </source>
</evidence>
<comment type="caution">
    <text evidence="3">The sequence shown here is derived from an EMBL/GenBank/DDBJ whole genome shotgun (WGS) entry which is preliminary data.</text>
</comment>
<feature type="compositionally biased region" description="Basic and acidic residues" evidence="1">
    <location>
        <begin position="16"/>
        <end position="28"/>
    </location>
</feature>
<feature type="domain" description="F-box" evidence="2">
    <location>
        <begin position="39"/>
        <end position="88"/>
    </location>
</feature>
<dbReference type="PROSITE" id="PS50181">
    <property type="entry name" value="FBOX"/>
    <property type="match status" value="1"/>
</dbReference>
<dbReference type="Pfam" id="PF00646">
    <property type="entry name" value="F-box"/>
    <property type="match status" value="1"/>
</dbReference>
<dbReference type="STRING" id="98765.A0A2R6NT23"/>
<dbReference type="InterPro" id="IPR001810">
    <property type="entry name" value="F-box_dom"/>
</dbReference>
<organism evidence="3 4">
    <name type="scientific">Hermanssonia centrifuga</name>
    <dbReference type="NCBI Taxonomy" id="98765"/>
    <lineage>
        <taxon>Eukaryota</taxon>
        <taxon>Fungi</taxon>
        <taxon>Dikarya</taxon>
        <taxon>Basidiomycota</taxon>
        <taxon>Agaricomycotina</taxon>
        <taxon>Agaricomycetes</taxon>
        <taxon>Polyporales</taxon>
        <taxon>Meruliaceae</taxon>
        <taxon>Hermanssonia</taxon>
    </lineage>
</organism>
<keyword evidence="4" id="KW-1185">Reference proteome</keyword>
<feature type="region of interest" description="Disordered" evidence="1">
    <location>
        <begin position="1"/>
        <end position="33"/>
    </location>
</feature>
<name>A0A2R6NT23_9APHY</name>